<keyword evidence="1" id="KW-1133">Transmembrane helix</keyword>
<evidence type="ECO:0000313" key="3">
    <source>
        <dbReference type="Proteomes" id="UP000193560"/>
    </source>
</evidence>
<feature type="transmembrane region" description="Helical" evidence="1">
    <location>
        <begin position="12"/>
        <end position="32"/>
    </location>
</feature>
<keyword evidence="1" id="KW-0812">Transmembrane</keyword>
<gene>
    <name evidence="2" type="ORF">BCR42DRAFT_391239</name>
</gene>
<dbReference type="Proteomes" id="UP000193560">
    <property type="component" value="Unassembled WGS sequence"/>
</dbReference>
<dbReference type="EMBL" id="MCGE01000009">
    <property type="protein sequence ID" value="ORZ17711.1"/>
    <property type="molecule type" value="Genomic_DNA"/>
</dbReference>
<keyword evidence="1" id="KW-0472">Membrane</keyword>
<feature type="transmembrane region" description="Helical" evidence="1">
    <location>
        <begin position="95"/>
        <end position="115"/>
    </location>
</feature>
<protein>
    <submittedName>
        <fullName evidence="2">Uncharacterized protein</fullName>
    </submittedName>
</protein>
<feature type="transmembrane region" description="Helical" evidence="1">
    <location>
        <begin position="65"/>
        <end position="83"/>
    </location>
</feature>
<comment type="caution">
    <text evidence="2">The sequence shown here is derived from an EMBL/GenBank/DDBJ whole genome shotgun (WGS) entry which is preliminary data.</text>
</comment>
<keyword evidence="3" id="KW-1185">Reference proteome</keyword>
<evidence type="ECO:0000256" key="1">
    <source>
        <dbReference type="SAM" id="Phobius"/>
    </source>
</evidence>
<dbReference type="AlphaFoldDB" id="A0A1X2IJG8"/>
<feature type="transmembrane region" description="Helical" evidence="1">
    <location>
        <begin position="186"/>
        <end position="206"/>
    </location>
</feature>
<reference evidence="2 3" key="1">
    <citation type="submission" date="2016-07" db="EMBL/GenBank/DDBJ databases">
        <title>Pervasive Adenine N6-methylation of Active Genes in Fungi.</title>
        <authorList>
            <consortium name="DOE Joint Genome Institute"/>
            <person name="Mondo S.J."/>
            <person name="Dannebaum R.O."/>
            <person name="Kuo R.C."/>
            <person name="Labutti K."/>
            <person name="Haridas S."/>
            <person name="Kuo A."/>
            <person name="Salamov A."/>
            <person name="Ahrendt S.R."/>
            <person name="Lipzen A."/>
            <person name="Sullivan W."/>
            <person name="Andreopoulos W.B."/>
            <person name="Clum A."/>
            <person name="Lindquist E."/>
            <person name="Daum C."/>
            <person name="Ramamoorthy G.K."/>
            <person name="Gryganskyi A."/>
            <person name="Culley D."/>
            <person name="Magnuson J.K."/>
            <person name="James T.Y."/>
            <person name="O'Malley M.A."/>
            <person name="Stajich J.E."/>
            <person name="Spatafora J.W."/>
            <person name="Visel A."/>
            <person name="Grigoriev I.V."/>
        </authorList>
    </citation>
    <scope>NUCLEOTIDE SEQUENCE [LARGE SCALE GENOMIC DNA]</scope>
    <source>
        <strain evidence="2 3">NRRL 1336</strain>
    </source>
</reference>
<accession>A0A1X2IJG8</accession>
<dbReference type="OrthoDB" id="2220953at2759"/>
<evidence type="ECO:0000313" key="2">
    <source>
        <dbReference type="EMBL" id="ORZ17711.1"/>
    </source>
</evidence>
<name>A0A1X2IJG8_9FUNG</name>
<sequence>MSMDEKSGLLKLKIITLVSCVIGIVLLGYWGFYCQSIPSPTLLSIFFKSSRPAGSVDGIGISPKVIFQTDWTHCVMIIIYVVMVLDFRADIFIKCFLLLLGFSTVQLIQNIWSIIDRESFLKEQLSRAWQMAYEQDPRTLEQMEDRWKCSGFYHSEDRSLHSSNNNTMVLLQGCHSLVVNQFGDMIYQWAILLLLIKCVQIIFDLGSLWTGMLRNLFTIWPIPEE</sequence>
<proteinExistence type="predicted"/>
<organism evidence="2 3">
    <name type="scientific">Absidia repens</name>
    <dbReference type="NCBI Taxonomy" id="90262"/>
    <lineage>
        <taxon>Eukaryota</taxon>
        <taxon>Fungi</taxon>
        <taxon>Fungi incertae sedis</taxon>
        <taxon>Mucoromycota</taxon>
        <taxon>Mucoromycotina</taxon>
        <taxon>Mucoromycetes</taxon>
        <taxon>Mucorales</taxon>
        <taxon>Cunninghamellaceae</taxon>
        <taxon>Absidia</taxon>
    </lineage>
</organism>